<gene>
    <name evidence="19" type="ORF">SAMN05216207_101728</name>
</gene>
<comment type="pathway">
    <text evidence="3 14">Cofactor biosynthesis; riboflavin biosynthesis; 5-amino-6-(D-ribitylamino)uracil from GTP: step 3/4.</text>
</comment>
<comment type="catalytic activity">
    <reaction evidence="12 14">
        <text>5-amino-6-(5-phospho-D-ribitylamino)uracil + NADP(+) = 5-amino-6-(5-phospho-D-ribosylamino)uracil + NADPH + H(+)</text>
        <dbReference type="Rhea" id="RHEA:17845"/>
        <dbReference type="ChEBI" id="CHEBI:15378"/>
        <dbReference type="ChEBI" id="CHEBI:57783"/>
        <dbReference type="ChEBI" id="CHEBI:58349"/>
        <dbReference type="ChEBI" id="CHEBI:58421"/>
        <dbReference type="ChEBI" id="CHEBI:58453"/>
        <dbReference type="EC" id="1.1.1.193"/>
    </reaction>
</comment>
<evidence type="ECO:0000256" key="8">
    <source>
        <dbReference type="ARBA" id="ARBA00022833"/>
    </source>
</evidence>
<comment type="cofactor">
    <cofactor evidence="14 17">
        <name>Zn(2+)</name>
        <dbReference type="ChEBI" id="CHEBI:29105"/>
    </cofactor>
    <text evidence="14 17">Binds 1 zinc ion.</text>
</comment>
<comment type="catalytic activity">
    <reaction evidence="13 14">
        <text>2,5-diamino-6-hydroxy-4-(5-phosphoribosylamino)-pyrimidine + H2O + H(+) = 5-amino-6-(5-phospho-D-ribosylamino)uracil + NH4(+)</text>
        <dbReference type="Rhea" id="RHEA:21868"/>
        <dbReference type="ChEBI" id="CHEBI:15377"/>
        <dbReference type="ChEBI" id="CHEBI:15378"/>
        <dbReference type="ChEBI" id="CHEBI:28938"/>
        <dbReference type="ChEBI" id="CHEBI:58453"/>
        <dbReference type="ChEBI" id="CHEBI:58614"/>
        <dbReference type="EC" id="3.5.4.26"/>
    </reaction>
</comment>
<dbReference type="SUPFAM" id="SSF53597">
    <property type="entry name" value="Dihydrofolate reductase-like"/>
    <property type="match status" value="1"/>
</dbReference>
<keyword evidence="7 14" id="KW-0479">Metal-binding</keyword>
<keyword evidence="11" id="KW-0511">Multifunctional enzyme</keyword>
<keyword evidence="10 14" id="KW-0560">Oxidoreductase</keyword>
<keyword evidence="9 14" id="KW-0521">NADP</keyword>
<evidence type="ECO:0000259" key="18">
    <source>
        <dbReference type="PROSITE" id="PS51747"/>
    </source>
</evidence>
<dbReference type="RefSeq" id="WP_425439168.1">
    <property type="nucleotide sequence ID" value="NZ_FOUY01000017.1"/>
</dbReference>
<dbReference type="EC" id="1.1.1.193" evidence="14"/>
<evidence type="ECO:0000256" key="6">
    <source>
        <dbReference type="ARBA" id="ARBA00022619"/>
    </source>
</evidence>
<comment type="similarity">
    <text evidence="5 14">In the C-terminal section; belongs to the HTP reductase family.</text>
</comment>
<protein>
    <recommendedName>
        <fullName evidence="14">Riboflavin biosynthesis protein RibD</fullName>
    </recommendedName>
    <domain>
        <recommendedName>
            <fullName evidence="14">Diaminohydroxyphosphoribosylaminopyrimidine deaminase</fullName>
            <shortName evidence="14">DRAP deaminase</shortName>
            <ecNumber evidence="14">3.5.4.26</ecNumber>
        </recommendedName>
        <alternativeName>
            <fullName evidence="14">Riboflavin-specific deaminase</fullName>
        </alternativeName>
    </domain>
    <domain>
        <recommendedName>
            <fullName evidence="14">5-amino-6-(5-phosphoribosylamino)uracil reductase</fullName>
            <ecNumber evidence="14">1.1.1.193</ecNumber>
        </recommendedName>
        <alternativeName>
            <fullName evidence="14">HTP reductase</fullName>
        </alternativeName>
    </domain>
</protein>
<evidence type="ECO:0000256" key="9">
    <source>
        <dbReference type="ARBA" id="ARBA00022857"/>
    </source>
</evidence>
<comment type="pathway">
    <text evidence="2 14">Cofactor biosynthesis; riboflavin biosynthesis; 5-amino-6-(D-ribitylamino)uracil from GTP: step 2/4.</text>
</comment>
<sequence length="361" mass="36540">MSTDGPGAGAAVIESAVIEAAMRRALAASDGAHGTTSPNPAVGCVVLDRAGEVVGTGATAPPGGPHAERAALAEAGARAAGGTAVVTLEPCNHTGRTAPCVDGLLEAGVARVYAALADPNPAAAGGLDRLRGAGVDVTLGTLAEEVARGPLRGWLHRQRTGRPHVTWKVATTLDGRVAAADGSSRWITGPQARGEVHDLRRRMDAIVAGTGTVLADDPALTARHPDGTLRDHQPLRVVVGNRDVPAGARLHTAGVAPALHLRTRDPAEVLADLARRDVVDLLLEGGPTLAGAFVAAGAVDRVLVHLAPALLGAGPHALRDAGVGTIADIVRLQVDEVRRAGTDILIDAVVDDAGPVARPAR</sequence>
<evidence type="ECO:0000256" key="3">
    <source>
        <dbReference type="ARBA" id="ARBA00004910"/>
    </source>
</evidence>
<reference evidence="19 20" key="1">
    <citation type="submission" date="2016-10" db="EMBL/GenBank/DDBJ databases">
        <authorList>
            <person name="de Groot N.N."/>
        </authorList>
    </citation>
    <scope>NUCLEOTIDE SEQUENCE [LARGE SCALE GENOMIC DNA]</scope>
    <source>
        <strain evidence="19 20">CGMCC 4.1877</strain>
    </source>
</reference>
<feature type="binding site" evidence="16">
    <location>
        <begin position="286"/>
        <end position="292"/>
    </location>
    <ligand>
        <name>NADP(+)</name>
        <dbReference type="ChEBI" id="CHEBI:58349"/>
    </ligand>
</feature>
<dbReference type="PIRSF" id="PIRSF006769">
    <property type="entry name" value="RibD"/>
    <property type="match status" value="1"/>
</dbReference>
<dbReference type="GO" id="GO:0008835">
    <property type="term" value="F:diaminohydroxyphosphoribosylaminopyrimidine deaminase activity"/>
    <property type="evidence" value="ECO:0007669"/>
    <property type="project" value="UniProtKB-EC"/>
</dbReference>
<feature type="binding site" evidence="17">
    <location>
        <position position="66"/>
    </location>
    <ligand>
        <name>Zn(2+)</name>
        <dbReference type="ChEBI" id="CHEBI:29105"/>
        <note>catalytic</note>
    </ligand>
</feature>
<dbReference type="InterPro" id="IPR016192">
    <property type="entry name" value="APOBEC/CMP_deaminase_Zn-bd"/>
</dbReference>
<evidence type="ECO:0000256" key="13">
    <source>
        <dbReference type="ARBA" id="ARBA00049886"/>
    </source>
</evidence>
<dbReference type="PROSITE" id="PS51747">
    <property type="entry name" value="CYT_DCMP_DEAMINASES_2"/>
    <property type="match status" value="1"/>
</dbReference>
<dbReference type="AlphaFoldDB" id="A0A1I5A8U9"/>
<feature type="binding site" evidence="16">
    <location>
        <position position="184"/>
    </location>
    <ligand>
        <name>substrate</name>
    </ligand>
</feature>
<dbReference type="GO" id="GO:0008270">
    <property type="term" value="F:zinc ion binding"/>
    <property type="evidence" value="ECO:0007669"/>
    <property type="project" value="InterPro"/>
</dbReference>
<feature type="binding site" evidence="17">
    <location>
        <position position="100"/>
    </location>
    <ligand>
        <name>Zn(2+)</name>
        <dbReference type="ChEBI" id="CHEBI:29105"/>
        <note>catalytic</note>
    </ligand>
</feature>
<dbReference type="InterPro" id="IPR004794">
    <property type="entry name" value="Eubact_RibD"/>
</dbReference>
<evidence type="ECO:0000256" key="7">
    <source>
        <dbReference type="ARBA" id="ARBA00022723"/>
    </source>
</evidence>
<keyword evidence="20" id="KW-1185">Reference proteome</keyword>
<feature type="binding site" evidence="16">
    <location>
        <position position="216"/>
    </location>
    <ligand>
        <name>NADP(+)</name>
        <dbReference type="ChEBI" id="CHEBI:58349"/>
    </ligand>
</feature>
<dbReference type="SUPFAM" id="SSF53927">
    <property type="entry name" value="Cytidine deaminase-like"/>
    <property type="match status" value="1"/>
</dbReference>
<dbReference type="Gene3D" id="3.40.140.10">
    <property type="entry name" value="Cytidine Deaminase, domain 2"/>
    <property type="match status" value="1"/>
</dbReference>
<dbReference type="Proteomes" id="UP000199614">
    <property type="component" value="Unassembled WGS sequence"/>
</dbReference>
<evidence type="ECO:0000256" key="11">
    <source>
        <dbReference type="ARBA" id="ARBA00023268"/>
    </source>
</evidence>
<feature type="binding site" evidence="16">
    <location>
        <position position="170"/>
    </location>
    <ligand>
        <name>NADP(+)</name>
        <dbReference type="ChEBI" id="CHEBI:58349"/>
    </ligand>
</feature>
<dbReference type="STRING" id="260086.SAMN05216207_101728"/>
<evidence type="ECO:0000313" key="20">
    <source>
        <dbReference type="Proteomes" id="UP000199614"/>
    </source>
</evidence>
<dbReference type="InterPro" id="IPR016193">
    <property type="entry name" value="Cytidine_deaminase-like"/>
</dbReference>
<comment type="function">
    <text evidence="1 14">Converts 2,5-diamino-6-(ribosylamino)-4(3h)-pyrimidinone 5'-phosphate into 5-amino-6-(ribosylamino)-2,4(1h,3h)-pyrimidinedione 5'-phosphate.</text>
</comment>
<organism evidence="19 20">
    <name type="scientific">Pseudonocardia ammonioxydans</name>
    <dbReference type="NCBI Taxonomy" id="260086"/>
    <lineage>
        <taxon>Bacteria</taxon>
        <taxon>Bacillati</taxon>
        <taxon>Actinomycetota</taxon>
        <taxon>Actinomycetes</taxon>
        <taxon>Pseudonocardiales</taxon>
        <taxon>Pseudonocardiaceae</taxon>
        <taxon>Pseudonocardia</taxon>
    </lineage>
</organism>
<dbReference type="CDD" id="cd01284">
    <property type="entry name" value="Riboflavin_deaminase-reductase"/>
    <property type="match status" value="1"/>
</dbReference>
<dbReference type="InterPro" id="IPR050765">
    <property type="entry name" value="Riboflavin_Biosynth_HTPR"/>
</dbReference>
<feature type="domain" description="CMP/dCMP-type deaminase" evidence="18">
    <location>
        <begin position="16"/>
        <end position="127"/>
    </location>
</feature>
<evidence type="ECO:0000256" key="1">
    <source>
        <dbReference type="ARBA" id="ARBA00002151"/>
    </source>
</evidence>
<keyword evidence="8 14" id="KW-0862">Zinc</keyword>
<feature type="active site" description="Proton donor" evidence="15">
    <location>
        <position position="68"/>
    </location>
</feature>
<feature type="binding site" evidence="16">
    <location>
        <position position="220"/>
    </location>
    <ligand>
        <name>substrate</name>
    </ligand>
</feature>
<feature type="binding site" evidence="16">
    <location>
        <position position="223"/>
    </location>
    <ligand>
        <name>substrate</name>
    </ligand>
</feature>
<proteinExistence type="inferred from homology"/>
<evidence type="ECO:0000256" key="10">
    <source>
        <dbReference type="ARBA" id="ARBA00023002"/>
    </source>
</evidence>
<dbReference type="NCBIfam" id="TIGR00326">
    <property type="entry name" value="eubact_ribD"/>
    <property type="match status" value="1"/>
</dbReference>
<dbReference type="UniPathway" id="UPA00275">
    <property type="reaction ID" value="UER00401"/>
</dbReference>
<evidence type="ECO:0000256" key="16">
    <source>
        <dbReference type="PIRSR" id="PIRSR006769-2"/>
    </source>
</evidence>
<dbReference type="PANTHER" id="PTHR38011:SF7">
    <property type="entry name" value="2,5-DIAMINO-6-RIBOSYLAMINO-4(3H)-PYRIMIDINONE 5'-PHOSPHATE REDUCTASE"/>
    <property type="match status" value="1"/>
</dbReference>
<dbReference type="Pfam" id="PF01872">
    <property type="entry name" value="RibD_C"/>
    <property type="match status" value="1"/>
</dbReference>
<evidence type="ECO:0000256" key="4">
    <source>
        <dbReference type="ARBA" id="ARBA00005259"/>
    </source>
</evidence>
<feature type="binding site" evidence="16">
    <location>
        <position position="212"/>
    </location>
    <ligand>
        <name>NADP(+)</name>
        <dbReference type="ChEBI" id="CHEBI:58349"/>
    </ligand>
</feature>
<evidence type="ECO:0000256" key="17">
    <source>
        <dbReference type="PIRSR" id="PIRSR006769-3"/>
    </source>
</evidence>
<name>A0A1I5A8U9_PSUAM</name>
<feature type="binding site" evidence="17">
    <location>
        <position position="91"/>
    </location>
    <ligand>
        <name>Zn(2+)</name>
        <dbReference type="ChEBI" id="CHEBI:29105"/>
        <note>catalytic</note>
    </ligand>
</feature>
<evidence type="ECO:0000313" key="19">
    <source>
        <dbReference type="EMBL" id="SFN58569.1"/>
    </source>
</evidence>
<dbReference type="InterPro" id="IPR002125">
    <property type="entry name" value="CMP_dCMP_dom"/>
</dbReference>
<dbReference type="InterPro" id="IPR024072">
    <property type="entry name" value="DHFR-like_dom_sf"/>
</dbReference>
<evidence type="ECO:0000256" key="2">
    <source>
        <dbReference type="ARBA" id="ARBA00004882"/>
    </source>
</evidence>
<dbReference type="PANTHER" id="PTHR38011">
    <property type="entry name" value="DIHYDROFOLATE REDUCTASE FAMILY PROTEIN (AFU_ORTHOLOGUE AFUA_8G06820)"/>
    <property type="match status" value="1"/>
</dbReference>
<evidence type="ECO:0000256" key="14">
    <source>
        <dbReference type="PIRNR" id="PIRNR006769"/>
    </source>
</evidence>
<keyword evidence="6 14" id="KW-0686">Riboflavin biosynthesis</keyword>
<keyword evidence="14" id="KW-0378">Hydrolase</keyword>
<dbReference type="GO" id="GO:0009231">
    <property type="term" value="P:riboflavin biosynthetic process"/>
    <property type="evidence" value="ECO:0007669"/>
    <property type="project" value="UniProtKB-UniPathway"/>
</dbReference>
<feature type="binding site" evidence="16">
    <location>
        <position position="284"/>
    </location>
    <ligand>
        <name>substrate</name>
    </ligand>
</feature>
<dbReference type="PROSITE" id="PS00903">
    <property type="entry name" value="CYT_DCMP_DEAMINASES_1"/>
    <property type="match status" value="1"/>
</dbReference>
<dbReference type="EMBL" id="FOUY01000017">
    <property type="protein sequence ID" value="SFN58569.1"/>
    <property type="molecule type" value="Genomic_DNA"/>
</dbReference>
<accession>A0A1I5A8U9</accession>
<dbReference type="EC" id="3.5.4.26" evidence="14"/>
<feature type="binding site" evidence="16">
    <location>
        <position position="200"/>
    </location>
    <ligand>
        <name>substrate</name>
    </ligand>
</feature>
<dbReference type="InterPro" id="IPR002734">
    <property type="entry name" value="RibDG_C"/>
</dbReference>
<feature type="binding site" evidence="16">
    <location>
        <position position="186"/>
    </location>
    <ligand>
        <name>NADP(+)</name>
        <dbReference type="ChEBI" id="CHEBI:58349"/>
    </ligand>
</feature>
<evidence type="ECO:0000256" key="5">
    <source>
        <dbReference type="ARBA" id="ARBA00007417"/>
    </source>
</evidence>
<comment type="similarity">
    <text evidence="4 14">In the N-terminal section; belongs to the cytidine and deoxycytidylate deaminase family.</text>
</comment>
<evidence type="ECO:0000256" key="12">
    <source>
        <dbReference type="ARBA" id="ARBA00049861"/>
    </source>
</evidence>
<evidence type="ECO:0000256" key="15">
    <source>
        <dbReference type="PIRSR" id="PIRSR006769-1"/>
    </source>
</evidence>
<dbReference type="Pfam" id="PF00383">
    <property type="entry name" value="dCMP_cyt_deam_1"/>
    <property type="match status" value="1"/>
</dbReference>
<dbReference type="Gene3D" id="3.40.430.10">
    <property type="entry name" value="Dihydrofolate Reductase, subunit A"/>
    <property type="match status" value="2"/>
</dbReference>
<dbReference type="GO" id="GO:0008703">
    <property type="term" value="F:5-amino-6-(5-phosphoribosylamino)uracil reductase activity"/>
    <property type="evidence" value="ECO:0007669"/>
    <property type="project" value="UniProtKB-EC"/>
</dbReference>